<sequence>MCVPSTAESVQAPGPDKRRNQGSDLVTNEICSMFFIRPGHGYNNVCSIFSRFAALVSPLVYPAVTFCHYTNSICQRSASDKP</sequence>
<keyword evidence="3" id="KW-1185">Reference proteome</keyword>
<feature type="region of interest" description="Disordered" evidence="1">
    <location>
        <begin position="1"/>
        <end position="23"/>
    </location>
</feature>
<comment type="caution">
    <text evidence="2">The sequence shown here is derived from an EMBL/GenBank/DDBJ whole genome shotgun (WGS) entry which is preliminary data.</text>
</comment>
<evidence type="ECO:0000313" key="3">
    <source>
        <dbReference type="Proteomes" id="UP001346869"/>
    </source>
</evidence>
<dbReference type="AlphaFoldDB" id="A0AAN8AAB1"/>
<dbReference type="EMBL" id="JAUZQC010000018">
    <property type="protein sequence ID" value="KAK5855266.1"/>
    <property type="molecule type" value="Genomic_DNA"/>
</dbReference>
<protein>
    <submittedName>
        <fullName evidence="2">Uncharacterized protein</fullName>
    </submittedName>
</protein>
<reference evidence="2 3" key="2">
    <citation type="journal article" date="2023" name="Mol. Biol. Evol.">
        <title>Genomics of Secondarily Temperate Adaptation in the Only Non-Antarctic Icefish.</title>
        <authorList>
            <person name="Rivera-Colon A.G."/>
            <person name="Rayamajhi N."/>
            <person name="Minhas B.F."/>
            <person name="Madrigal G."/>
            <person name="Bilyk K.T."/>
            <person name="Yoon V."/>
            <person name="Hune M."/>
            <person name="Gregory S."/>
            <person name="Cheng C.H.C."/>
            <person name="Catchen J.M."/>
        </authorList>
    </citation>
    <scope>NUCLEOTIDE SEQUENCE [LARGE SCALE GENOMIC DNA]</scope>
    <source>
        <strain evidence="2">JMC-PN-2008</strain>
    </source>
</reference>
<proteinExistence type="predicted"/>
<dbReference type="Proteomes" id="UP001346869">
    <property type="component" value="Unassembled WGS sequence"/>
</dbReference>
<evidence type="ECO:0000313" key="2">
    <source>
        <dbReference type="EMBL" id="KAK5855266.1"/>
    </source>
</evidence>
<reference evidence="2 3" key="1">
    <citation type="journal article" date="2023" name="Genes (Basel)">
        <title>Chromosome-Level Genome Assembly and Circadian Gene Repertoire of the Patagonia Blennie Eleginops maclovinus-The Closest Ancestral Proxy of Antarctic Cryonotothenioids.</title>
        <authorList>
            <person name="Cheng C.C."/>
            <person name="Rivera-Colon A.G."/>
            <person name="Minhas B.F."/>
            <person name="Wilson L."/>
            <person name="Rayamajhi N."/>
            <person name="Vargas-Chacoff L."/>
            <person name="Catchen J.M."/>
        </authorList>
    </citation>
    <scope>NUCLEOTIDE SEQUENCE [LARGE SCALE GENOMIC DNA]</scope>
    <source>
        <strain evidence="2">JMC-PN-2008</strain>
    </source>
</reference>
<name>A0AAN8AAB1_ELEMC</name>
<organism evidence="2 3">
    <name type="scientific">Eleginops maclovinus</name>
    <name type="common">Patagonian blennie</name>
    <name type="synonym">Eleginus maclovinus</name>
    <dbReference type="NCBI Taxonomy" id="56733"/>
    <lineage>
        <taxon>Eukaryota</taxon>
        <taxon>Metazoa</taxon>
        <taxon>Chordata</taxon>
        <taxon>Craniata</taxon>
        <taxon>Vertebrata</taxon>
        <taxon>Euteleostomi</taxon>
        <taxon>Actinopterygii</taxon>
        <taxon>Neopterygii</taxon>
        <taxon>Teleostei</taxon>
        <taxon>Neoteleostei</taxon>
        <taxon>Acanthomorphata</taxon>
        <taxon>Eupercaria</taxon>
        <taxon>Perciformes</taxon>
        <taxon>Notothenioidei</taxon>
        <taxon>Eleginopidae</taxon>
        <taxon>Eleginops</taxon>
    </lineage>
</organism>
<evidence type="ECO:0000256" key="1">
    <source>
        <dbReference type="SAM" id="MobiDB-lite"/>
    </source>
</evidence>
<accession>A0AAN8AAB1</accession>
<gene>
    <name evidence="2" type="ORF">PBY51_005383</name>
</gene>